<dbReference type="SUPFAM" id="SSF53474">
    <property type="entry name" value="alpha/beta-Hydrolases"/>
    <property type="match status" value="1"/>
</dbReference>
<protein>
    <submittedName>
        <fullName evidence="2">Pimeloyl-ACP methyl ester carboxylesterase</fullName>
    </submittedName>
</protein>
<dbReference type="OrthoDB" id="9801162at2"/>
<dbReference type="AlphaFoldDB" id="A0A4R3KY54"/>
<feature type="domain" description="AB hydrolase-1" evidence="1">
    <location>
        <begin position="21"/>
        <end position="115"/>
    </location>
</feature>
<dbReference type="EMBL" id="SMAD01000001">
    <property type="protein sequence ID" value="TCS90361.1"/>
    <property type="molecule type" value="Genomic_DNA"/>
</dbReference>
<comment type="caution">
    <text evidence="2">The sequence shown here is derived from an EMBL/GenBank/DDBJ whole genome shotgun (WGS) entry which is preliminary data.</text>
</comment>
<dbReference type="InterPro" id="IPR050266">
    <property type="entry name" value="AB_hydrolase_sf"/>
</dbReference>
<name>A0A4R3KY54_9SPHI</name>
<organism evidence="2 3">
    <name type="scientific">Anseongella ginsenosidimutans</name>
    <dbReference type="NCBI Taxonomy" id="496056"/>
    <lineage>
        <taxon>Bacteria</taxon>
        <taxon>Pseudomonadati</taxon>
        <taxon>Bacteroidota</taxon>
        <taxon>Sphingobacteriia</taxon>
        <taxon>Sphingobacteriales</taxon>
        <taxon>Sphingobacteriaceae</taxon>
        <taxon>Anseongella</taxon>
    </lineage>
</organism>
<evidence type="ECO:0000313" key="2">
    <source>
        <dbReference type="EMBL" id="TCS90361.1"/>
    </source>
</evidence>
<accession>A0A4R3KY54</accession>
<dbReference type="PANTHER" id="PTHR43798">
    <property type="entry name" value="MONOACYLGLYCEROL LIPASE"/>
    <property type="match status" value="1"/>
</dbReference>
<dbReference type="Pfam" id="PF00561">
    <property type="entry name" value="Abhydrolase_1"/>
    <property type="match status" value="2"/>
</dbReference>
<dbReference type="Gene3D" id="3.40.50.1820">
    <property type="entry name" value="alpha/beta hydrolase"/>
    <property type="match status" value="1"/>
</dbReference>
<proteinExistence type="predicted"/>
<feature type="domain" description="AB hydrolase-1" evidence="1">
    <location>
        <begin position="182"/>
        <end position="237"/>
    </location>
</feature>
<dbReference type="PRINTS" id="PR00111">
    <property type="entry name" value="ABHYDROLASE"/>
</dbReference>
<dbReference type="InterPro" id="IPR029058">
    <property type="entry name" value="AB_hydrolase_fold"/>
</dbReference>
<keyword evidence="3" id="KW-1185">Reference proteome</keyword>
<dbReference type="Proteomes" id="UP000295807">
    <property type="component" value="Unassembled WGS sequence"/>
</dbReference>
<gene>
    <name evidence="2" type="ORF">EDD80_101561</name>
</gene>
<dbReference type="GO" id="GO:0016020">
    <property type="term" value="C:membrane"/>
    <property type="evidence" value="ECO:0007669"/>
    <property type="project" value="TreeGrafter"/>
</dbReference>
<dbReference type="InterPro" id="IPR000073">
    <property type="entry name" value="AB_hydrolase_1"/>
</dbReference>
<evidence type="ECO:0000313" key="3">
    <source>
        <dbReference type="Proteomes" id="UP000295807"/>
    </source>
</evidence>
<dbReference type="RefSeq" id="WP_132127796.1">
    <property type="nucleotide sequence ID" value="NZ_CP042432.1"/>
</dbReference>
<sequence>MNYQIREENGFSYVEEGKGQVLLLLHGLFGALSNWEMVIERFRSDYKVIIPLMPIYQMPLIKTSAKSLARFIHKFVVYKKLDRFTLLGNSLGGHVALIYALEHQERVHSMVLTGSSGLYENSFGGSFPKRESYDFIKERVEFTFCDPATATKELVDEVFAIVNDRNRVMKILAMAKSAIRHNMSKDLQHIHVPVSLIWGREDRVTPPEVAEEFHALLPNSELSWIDKCGHAPMMEKPNEFNDHLSAFLKKVYAKEASDLK</sequence>
<dbReference type="PANTHER" id="PTHR43798:SF33">
    <property type="entry name" value="HYDROLASE, PUTATIVE (AFU_ORTHOLOGUE AFUA_2G14860)-RELATED"/>
    <property type="match status" value="1"/>
</dbReference>
<reference evidence="2 3" key="1">
    <citation type="submission" date="2019-03" db="EMBL/GenBank/DDBJ databases">
        <title>Genomic Encyclopedia of Type Strains, Phase IV (KMG-IV): sequencing the most valuable type-strain genomes for metagenomic binning, comparative biology and taxonomic classification.</title>
        <authorList>
            <person name="Goeker M."/>
        </authorList>
    </citation>
    <scope>NUCLEOTIDE SEQUENCE [LARGE SCALE GENOMIC DNA]</scope>
    <source>
        <strain evidence="2 3">DSM 21100</strain>
    </source>
</reference>
<evidence type="ECO:0000259" key="1">
    <source>
        <dbReference type="Pfam" id="PF00561"/>
    </source>
</evidence>